<name>A0A6A6WM65_9PEZI</name>
<sequence length="451" mass="50497">MPTTSQSTIFSSFNEAMTDLKLPASRQRAPSALTRNGTSDRTDPPKFWIEVDAGIWVQFARDVLNLPEIKEALRAYYLPAIERPFEIHNEADVVRATTLYLTNPINKALEKIFNQTISFHAEHVENSDGESVRADLVWKYSDPQTKKSTIVAVLELKKRGVMQYSQWQQSQTSNDARSIGRRMEQIRAQDRSQNPSGTLLFSHSRTLSKQAAAYGVRFGTKYVALYDYNDLFLYYFNALSAGGVGDIASGTYIGTEQAPDVTQRKALLGWLVRACAEKGLGKGGETIAPQTFSGPVPVPAPEQTQATAGAQQHDTSCVADLRRSGRHHTRGGPSQGGQYTQSNQQFTSTRRAAPMPDMYQQMTTDAGYGVQKQVDNAHLRRVYPSALQESGRYNERSSQQKRSETMPRKLEVDSKDHRARKGDYIGYGPKHYSGSERKVPQGETNRNKWWA</sequence>
<dbReference type="Proteomes" id="UP000799437">
    <property type="component" value="Unassembled WGS sequence"/>
</dbReference>
<feature type="region of interest" description="Disordered" evidence="1">
    <location>
        <begin position="286"/>
        <end position="355"/>
    </location>
</feature>
<dbReference type="EMBL" id="ML996565">
    <property type="protein sequence ID" value="KAF2763307.1"/>
    <property type="molecule type" value="Genomic_DNA"/>
</dbReference>
<organism evidence="2 3">
    <name type="scientific">Pseudovirgaria hyperparasitica</name>
    <dbReference type="NCBI Taxonomy" id="470096"/>
    <lineage>
        <taxon>Eukaryota</taxon>
        <taxon>Fungi</taxon>
        <taxon>Dikarya</taxon>
        <taxon>Ascomycota</taxon>
        <taxon>Pezizomycotina</taxon>
        <taxon>Dothideomycetes</taxon>
        <taxon>Dothideomycetes incertae sedis</taxon>
        <taxon>Acrospermales</taxon>
        <taxon>Acrospermaceae</taxon>
        <taxon>Pseudovirgaria</taxon>
    </lineage>
</organism>
<dbReference type="AlphaFoldDB" id="A0A6A6WM65"/>
<gene>
    <name evidence="2" type="ORF">EJ05DRAFT_33719</name>
</gene>
<dbReference type="GeneID" id="54481946"/>
<reference evidence="2" key="1">
    <citation type="journal article" date="2020" name="Stud. Mycol.">
        <title>101 Dothideomycetes genomes: a test case for predicting lifestyles and emergence of pathogens.</title>
        <authorList>
            <person name="Haridas S."/>
            <person name="Albert R."/>
            <person name="Binder M."/>
            <person name="Bloem J."/>
            <person name="Labutti K."/>
            <person name="Salamov A."/>
            <person name="Andreopoulos B."/>
            <person name="Baker S."/>
            <person name="Barry K."/>
            <person name="Bills G."/>
            <person name="Bluhm B."/>
            <person name="Cannon C."/>
            <person name="Castanera R."/>
            <person name="Culley D."/>
            <person name="Daum C."/>
            <person name="Ezra D."/>
            <person name="Gonzalez J."/>
            <person name="Henrissat B."/>
            <person name="Kuo A."/>
            <person name="Liang C."/>
            <person name="Lipzen A."/>
            <person name="Lutzoni F."/>
            <person name="Magnuson J."/>
            <person name="Mondo S."/>
            <person name="Nolan M."/>
            <person name="Ohm R."/>
            <person name="Pangilinan J."/>
            <person name="Park H.-J."/>
            <person name="Ramirez L."/>
            <person name="Alfaro M."/>
            <person name="Sun H."/>
            <person name="Tritt A."/>
            <person name="Yoshinaga Y."/>
            <person name="Zwiers L.-H."/>
            <person name="Turgeon B."/>
            <person name="Goodwin S."/>
            <person name="Spatafora J."/>
            <person name="Crous P."/>
            <person name="Grigoriev I."/>
        </authorList>
    </citation>
    <scope>NUCLEOTIDE SEQUENCE</scope>
    <source>
        <strain evidence="2">CBS 121739</strain>
    </source>
</reference>
<evidence type="ECO:0000313" key="2">
    <source>
        <dbReference type="EMBL" id="KAF2763307.1"/>
    </source>
</evidence>
<protein>
    <submittedName>
        <fullName evidence="2">Uncharacterized protein</fullName>
    </submittedName>
</protein>
<proteinExistence type="predicted"/>
<evidence type="ECO:0000313" key="3">
    <source>
        <dbReference type="Proteomes" id="UP000799437"/>
    </source>
</evidence>
<dbReference type="OrthoDB" id="2896980at2759"/>
<feature type="compositionally biased region" description="Basic and acidic residues" evidence="1">
    <location>
        <begin position="401"/>
        <end position="416"/>
    </location>
</feature>
<evidence type="ECO:0000256" key="1">
    <source>
        <dbReference type="SAM" id="MobiDB-lite"/>
    </source>
</evidence>
<keyword evidence="3" id="KW-1185">Reference proteome</keyword>
<accession>A0A6A6WM65</accession>
<dbReference type="RefSeq" id="XP_033605758.1">
    <property type="nucleotide sequence ID" value="XM_033740892.1"/>
</dbReference>
<feature type="compositionally biased region" description="Polar residues" evidence="1">
    <location>
        <begin position="336"/>
        <end position="350"/>
    </location>
</feature>
<feature type="compositionally biased region" description="Polar residues" evidence="1">
    <location>
        <begin position="302"/>
        <end position="315"/>
    </location>
</feature>
<feature type="region of interest" description="Disordered" evidence="1">
    <location>
        <begin position="384"/>
        <end position="451"/>
    </location>
</feature>